<evidence type="ECO:0000256" key="1">
    <source>
        <dbReference type="ARBA" id="ARBA00007598"/>
    </source>
</evidence>
<dbReference type="OrthoDB" id="9988102at2759"/>
<evidence type="ECO:0000259" key="3">
    <source>
        <dbReference type="Pfam" id="PF03446"/>
    </source>
</evidence>
<comment type="similarity">
    <text evidence="1">Belongs to the HIBADH-related family. NP60 subfamily.</text>
</comment>
<dbReference type="InterPro" id="IPR051265">
    <property type="entry name" value="HIBADH-related_NP60_sf"/>
</dbReference>
<organism evidence="5 6">
    <name type="scientific">Diplodia seriata</name>
    <dbReference type="NCBI Taxonomy" id="420778"/>
    <lineage>
        <taxon>Eukaryota</taxon>
        <taxon>Fungi</taxon>
        <taxon>Dikarya</taxon>
        <taxon>Ascomycota</taxon>
        <taxon>Pezizomycotina</taxon>
        <taxon>Dothideomycetes</taxon>
        <taxon>Dothideomycetes incertae sedis</taxon>
        <taxon>Botryosphaeriales</taxon>
        <taxon>Botryosphaeriaceae</taxon>
        <taxon>Diplodia</taxon>
    </lineage>
</organism>
<dbReference type="GO" id="GO:0050661">
    <property type="term" value="F:NADP binding"/>
    <property type="evidence" value="ECO:0007669"/>
    <property type="project" value="InterPro"/>
</dbReference>
<dbReference type="InterPro" id="IPR015814">
    <property type="entry name" value="Pgluconate_DH_NAD-bd_C"/>
</dbReference>
<sequence>MAATAPRAAVGIISIGDMGLGVAKLLQAHHYEVLTTTVGRSPSTHTRATSAGITVLPSDVALVEKADYILSIVPPRDAVATANRIVDAWAIASRPAASTKPLYFLDLNAIAPSTARGIDAALASRAPGIRFVDGGIIGAPPKFLGNESTSSTNGSEAHPQIDDDAEELDRSLRAWKRPSIPISGPYSLISDATATPSGPHLAAVLNTKHLAAEIGPASGLKASFAALTKGFYALALQSYTTAHQLSVLPELRAQLGAAFPATLAAADRGVVGMQPKAYRWEGEMREIAETFRTEGGWGVEEEGGEEAGKKAIFDGVAEVYRVVAEETALGTDEGRKDGVEEVVAELARGVRGGKGRGKGKGE</sequence>
<dbReference type="SUPFAM" id="SSF48179">
    <property type="entry name" value="6-phosphogluconate dehydrogenase C-terminal domain-like"/>
    <property type="match status" value="1"/>
</dbReference>
<dbReference type="PANTHER" id="PTHR43580:SF2">
    <property type="entry name" value="CYTOKINE-LIKE NUCLEAR FACTOR N-PAC"/>
    <property type="match status" value="1"/>
</dbReference>
<protein>
    <recommendedName>
        <fullName evidence="7">6-phosphogluconate dehydrogenase C-terminal domain-like protein</fullName>
    </recommendedName>
</protein>
<dbReference type="EMBL" id="MSZU01000087">
    <property type="protein sequence ID" value="OMP84763.1"/>
    <property type="molecule type" value="Genomic_DNA"/>
</dbReference>
<proteinExistence type="inferred from homology"/>
<dbReference type="STRING" id="420778.A0A1S8BBP3"/>
<evidence type="ECO:0000259" key="4">
    <source>
        <dbReference type="Pfam" id="PF09130"/>
    </source>
</evidence>
<gene>
    <name evidence="5" type="ORF">BK809_0001866</name>
</gene>
<dbReference type="Gene3D" id="1.10.1040.10">
    <property type="entry name" value="N-(1-d-carboxylethyl)-l-norvaline Dehydrogenase, domain 2"/>
    <property type="match status" value="1"/>
</dbReference>
<dbReference type="SUPFAM" id="SSF51735">
    <property type="entry name" value="NAD(P)-binding Rossmann-fold domains"/>
    <property type="match status" value="1"/>
</dbReference>
<dbReference type="Pfam" id="PF03446">
    <property type="entry name" value="NAD_binding_2"/>
    <property type="match status" value="1"/>
</dbReference>
<dbReference type="GO" id="GO:0031491">
    <property type="term" value="F:nucleosome binding"/>
    <property type="evidence" value="ECO:0007669"/>
    <property type="project" value="TreeGrafter"/>
</dbReference>
<dbReference type="PANTHER" id="PTHR43580">
    <property type="entry name" value="OXIDOREDUCTASE GLYR1-RELATED"/>
    <property type="match status" value="1"/>
</dbReference>
<feature type="compositionally biased region" description="Polar residues" evidence="2">
    <location>
        <begin position="146"/>
        <end position="155"/>
    </location>
</feature>
<evidence type="ECO:0000256" key="2">
    <source>
        <dbReference type="SAM" id="MobiDB-lite"/>
    </source>
</evidence>
<feature type="region of interest" description="Disordered" evidence="2">
    <location>
        <begin position="143"/>
        <end position="165"/>
    </location>
</feature>
<dbReference type="GO" id="GO:0000785">
    <property type="term" value="C:chromatin"/>
    <property type="evidence" value="ECO:0007669"/>
    <property type="project" value="TreeGrafter"/>
</dbReference>
<feature type="domain" description="6-phosphogluconate dehydrogenase NADP-binding" evidence="3">
    <location>
        <begin position="10"/>
        <end position="139"/>
    </location>
</feature>
<comment type="caution">
    <text evidence="5">The sequence shown here is derived from an EMBL/GenBank/DDBJ whole genome shotgun (WGS) entry which is preliminary data.</text>
</comment>
<evidence type="ECO:0008006" key="7">
    <source>
        <dbReference type="Google" id="ProtNLM"/>
    </source>
</evidence>
<dbReference type="InterPro" id="IPR013328">
    <property type="entry name" value="6PGD_dom2"/>
</dbReference>
<dbReference type="InterPro" id="IPR008927">
    <property type="entry name" value="6-PGluconate_DH-like_C_sf"/>
</dbReference>
<dbReference type="Gene3D" id="3.40.50.720">
    <property type="entry name" value="NAD(P)-binding Rossmann-like Domain"/>
    <property type="match status" value="1"/>
</dbReference>
<dbReference type="Pfam" id="PF09130">
    <property type="entry name" value="DUF1932"/>
    <property type="match status" value="1"/>
</dbReference>
<reference evidence="5 6" key="1">
    <citation type="submission" date="2017-01" db="EMBL/GenBank/DDBJ databases">
        <title>Draft genome sequence of Diplodia seriata F98.1, a fungal species involved in grapevine trunk diseases.</title>
        <authorList>
            <person name="Robert-Siegwald G."/>
            <person name="Vallet J."/>
            <person name="Abou-Mansour E."/>
            <person name="Xu J."/>
            <person name="Rey P."/>
            <person name="Bertsch C."/>
            <person name="Rego C."/>
            <person name="Larignon P."/>
            <person name="Fontaine F."/>
            <person name="Lebrun M.-H."/>
        </authorList>
    </citation>
    <scope>NUCLEOTIDE SEQUENCE [LARGE SCALE GENOMIC DNA]</scope>
    <source>
        <strain evidence="5 6">F98.1</strain>
    </source>
</reference>
<dbReference type="GO" id="GO:0003677">
    <property type="term" value="F:DNA binding"/>
    <property type="evidence" value="ECO:0007669"/>
    <property type="project" value="TreeGrafter"/>
</dbReference>
<dbReference type="InterPro" id="IPR006115">
    <property type="entry name" value="6PGDH_NADP-bd"/>
</dbReference>
<feature type="domain" description="Phosphogluconate dehydrogenase NAD-binding putative C-terminal" evidence="4">
    <location>
        <begin position="242"/>
        <end position="322"/>
    </location>
</feature>
<accession>A0A1S8BBP3</accession>
<evidence type="ECO:0000313" key="6">
    <source>
        <dbReference type="Proteomes" id="UP000190776"/>
    </source>
</evidence>
<dbReference type="AlphaFoldDB" id="A0A1S8BBP3"/>
<dbReference type="GO" id="GO:0140673">
    <property type="term" value="P:transcription elongation-coupled chromatin remodeling"/>
    <property type="evidence" value="ECO:0007669"/>
    <property type="project" value="TreeGrafter"/>
</dbReference>
<name>A0A1S8BBP3_9PEZI</name>
<dbReference type="InterPro" id="IPR036291">
    <property type="entry name" value="NAD(P)-bd_dom_sf"/>
</dbReference>
<evidence type="ECO:0000313" key="5">
    <source>
        <dbReference type="EMBL" id="OMP84763.1"/>
    </source>
</evidence>
<dbReference type="Proteomes" id="UP000190776">
    <property type="component" value="Unassembled WGS sequence"/>
</dbReference>